<gene>
    <name evidence="1" type="ORF">M23134_01546</name>
</gene>
<dbReference type="Proteomes" id="UP000004095">
    <property type="component" value="Unassembled WGS sequence"/>
</dbReference>
<reference evidence="1 2" key="1">
    <citation type="submission" date="2007-01" db="EMBL/GenBank/DDBJ databases">
        <authorList>
            <person name="Haygood M."/>
            <person name="Podell S."/>
            <person name="Anderson C."/>
            <person name="Hopkinson B."/>
            <person name="Roe K."/>
            <person name="Barbeau K."/>
            <person name="Gaasterland T."/>
            <person name="Ferriera S."/>
            <person name="Johnson J."/>
            <person name="Kravitz S."/>
            <person name="Beeson K."/>
            <person name="Sutton G."/>
            <person name="Rogers Y.-H."/>
            <person name="Friedman R."/>
            <person name="Frazier M."/>
            <person name="Venter J.C."/>
        </authorList>
    </citation>
    <scope>NUCLEOTIDE SEQUENCE [LARGE SCALE GENOMIC DNA]</scope>
    <source>
        <strain evidence="1 2">ATCC 23134</strain>
    </source>
</reference>
<comment type="caution">
    <text evidence="1">The sequence shown here is derived from an EMBL/GenBank/DDBJ whole genome shotgun (WGS) entry which is preliminary data.</text>
</comment>
<dbReference type="EMBL" id="AAWS01000084">
    <property type="protein sequence ID" value="EAY24062.1"/>
    <property type="molecule type" value="Genomic_DNA"/>
</dbReference>
<evidence type="ECO:0000313" key="2">
    <source>
        <dbReference type="Proteomes" id="UP000004095"/>
    </source>
</evidence>
<proteinExistence type="predicted"/>
<protein>
    <submittedName>
        <fullName evidence="1">Uncharacterized protein</fullName>
    </submittedName>
</protein>
<accession>A1ZZX4</accession>
<name>A1ZZX4_MICM2</name>
<dbReference type="AlphaFoldDB" id="A1ZZX4"/>
<evidence type="ECO:0000313" key="1">
    <source>
        <dbReference type="EMBL" id="EAY24062.1"/>
    </source>
</evidence>
<sequence length="125" mass="14142">MSLNAYTPIHEWTDSVIRLYEIKEALEKNEVEQAKTLVEAEIYAKGKFAAVQQRVQTLYPEFVTAIAEVLAQGKITKLMWQIGYCIKLGMAPIETAKILNTNNRSVSTLACKLRRLELLEAVKKA</sequence>
<keyword evidence="2" id="KW-1185">Reference proteome</keyword>
<dbReference type="RefSeq" id="WP_002705588.1">
    <property type="nucleotide sequence ID" value="NZ_AAWS01000084.1"/>
</dbReference>
<organism evidence="1 2">
    <name type="scientific">Microscilla marina ATCC 23134</name>
    <dbReference type="NCBI Taxonomy" id="313606"/>
    <lineage>
        <taxon>Bacteria</taxon>
        <taxon>Pseudomonadati</taxon>
        <taxon>Bacteroidota</taxon>
        <taxon>Cytophagia</taxon>
        <taxon>Cytophagales</taxon>
        <taxon>Microscillaceae</taxon>
        <taxon>Microscilla</taxon>
    </lineage>
</organism>